<feature type="domain" description="Flagellar hook-associated protein FlgK helical" evidence="11">
    <location>
        <begin position="88"/>
        <end position="322"/>
    </location>
</feature>
<evidence type="ECO:0000256" key="1">
    <source>
        <dbReference type="ARBA" id="ARBA00004365"/>
    </source>
</evidence>
<dbReference type="EMBL" id="CP159578">
    <property type="protein sequence ID" value="XCJ77840.1"/>
    <property type="molecule type" value="Genomic_DNA"/>
</dbReference>
<evidence type="ECO:0000256" key="3">
    <source>
        <dbReference type="ARBA" id="ARBA00009677"/>
    </source>
</evidence>
<dbReference type="Pfam" id="PF06429">
    <property type="entry name" value="Flg_bbr_C"/>
    <property type="match status" value="1"/>
</dbReference>
<dbReference type="Pfam" id="PF21158">
    <property type="entry name" value="flgK_1st_1"/>
    <property type="match status" value="1"/>
</dbReference>
<dbReference type="AlphaFoldDB" id="A0AB74UB40"/>
<keyword evidence="12" id="KW-0969">Cilium</keyword>
<dbReference type="RefSeq" id="WP_353978878.1">
    <property type="nucleotide sequence ID" value="NZ_CP159578.1"/>
</dbReference>
<accession>A0AB74UB40</accession>
<sequence>MSLFSIGLSGLGAAQSALSTTSNNITNVYTDGYNRQLVQLGENASSGEMGTGVQVNGVQRQYNAYISGQLNQANSRETALETYQKQINQVDDLLADGDSGLTTLMQKFFSSLEDLSGSPSDAAAREGVLGTAQSMVAQFRAFDTYLQDMRDGVNGQIGSVVSQVNDLSGQVADLNKQITLARAKTGEEPNALLDQRDKLVGDLSKLVDVDVTIQDGSTYQVSLSNGLPLVAGNKSYQLRAMSGEEDSANQAIGYRNATGGVRQLNASVIQGGELGGLLRFRDDTLDGAQNKLGQLAASLATSFNAVQEQGFDLDGDPGQAFFSIGSPAAQANTRNVSNVTMSASYSDATPVSADDYRLTYQSASDDYQLENLTSGETSTIATNADGDLVFGGVSVTPSGTPADGDTFLVQPTRNAAAGFEIAFTDTSLFAAAASANGGSGDNGNALKLLDLQNQKQVGGQATFSGAYAALVSDVGNQSAIVNANLTTQQGLADQLYSYQQADSGVNLDEEYANLLRYQQYYTANAKIIDAGTSVLDTILGLRS</sequence>
<evidence type="ECO:0000313" key="12">
    <source>
        <dbReference type="EMBL" id="XCJ77840.1"/>
    </source>
</evidence>
<feature type="domain" description="Flagellar basal-body/hook protein C-terminal" evidence="9">
    <location>
        <begin position="503"/>
        <end position="540"/>
    </location>
</feature>
<dbReference type="GO" id="GO:0044780">
    <property type="term" value="P:bacterial-type flagellum assembly"/>
    <property type="evidence" value="ECO:0007669"/>
    <property type="project" value="InterPro"/>
</dbReference>
<dbReference type="NCBIfam" id="TIGR02492">
    <property type="entry name" value="flgK_ends"/>
    <property type="match status" value="1"/>
</dbReference>
<dbReference type="PRINTS" id="PR01005">
    <property type="entry name" value="FLGHOOKAP1"/>
</dbReference>
<evidence type="ECO:0000256" key="4">
    <source>
        <dbReference type="ARBA" id="ARBA00016244"/>
    </source>
</evidence>
<evidence type="ECO:0000256" key="5">
    <source>
        <dbReference type="ARBA" id="ARBA00022525"/>
    </source>
</evidence>
<evidence type="ECO:0000259" key="11">
    <source>
        <dbReference type="Pfam" id="PF22638"/>
    </source>
</evidence>
<evidence type="ECO:0000256" key="7">
    <source>
        <dbReference type="RuleBase" id="RU362065"/>
    </source>
</evidence>
<dbReference type="SUPFAM" id="SSF64518">
    <property type="entry name" value="Phase 1 flagellin"/>
    <property type="match status" value="1"/>
</dbReference>
<evidence type="ECO:0000256" key="2">
    <source>
        <dbReference type="ARBA" id="ARBA00004613"/>
    </source>
</evidence>
<evidence type="ECO:0000259" key="10">
    <source>
        <dbReference type="Pfam" id="PF21158"/>
    </source>
</evidence>
<keyword evidence="6 7" id="KW-0975">Bacterial flagellum</keyword>
<dbReference type="PANTHER" id="PTHR30033:SF1">
    <property type="entry name" value="FLAGELLAR HOOK-ASSOCIATED PROTEIN 1"/>
    <property type="match status" value="1"/>
</dbReference>
<gene>
    <name evidence="7 12" type="primary">flgK</name>
    <name evidence="12" type="ORF">ABV408_10265</name>
</gene>
<keyword evidence="5 7" id="KW-0964">Secreted</keyword>
<name>A0AB74UB40_9GAMM</name>
<evidence type="ECO:0000256" key="6">
    <source>
        <dbReference type="ARBA" id="ARBA00023143"/>
    </source>
</evidence>
<dbReference type="InterPro" id="IPR002371">
    <property type="entry name" value="FlgK"/>
</dbReference>
<reference evidence="12" key="1">
    <citation type="submission" date="2024-06" db="EMBL/GenBank/DDBJ databases">
        <title>Complete genome of Salinicola endophyticus HNIBRBA4755.</title>
        <authorList>
            <person name="Shin S.Y."/>
            <person name="Kang H."/>
            <person name="Song J."/>
        </authorList>
    </citation>
    <scope>NUCLEOTIDE SEQUENCE</scope>
    <source>
        <strain evidence="12">HNIBRBA4755</strain>
    </source>
</reference>
<dbReference type="InterPro" id="IPR049119">
    <property type="entry name" value="FlgK_D2-like"/>
</dbReference>
<dbReference type="InterPro" id="IPR053927">
    <property type="entry name" value="FlgK_helical"/>
</dbReference>
<dbReference type="PANTHER" id="PTHR30033">
    <property type="entry name" value="FLAGELLAR HOOK-ASSOCIATED PROTEIN 1"/>
    <property type="match status" value="1"/>
</dbReference>
<feature type="domain" description="Flagellar basal body rod protein N-terminal" evidence="8">
    <location>
        <begin position="6"/>
        <end position="33"/>
    </location>
</feature>
<organism evidence="12">
    <name type="scientific">Salinicola endophyticus</name>
    <dbReference type="NCBI Taxonomy" id="1949083"/>
    <lineage>
        <taxon>Bacteria</taxon>
        <taxon>Pseudomonadati</taxon>
        <taxon>Pseudomonadota</taxon>
        <taxon>Gammaproteobacteria</taxon>
        <taxon>Oceanospirillales</taxon>
        <taxon>Halomonadaceae</taxon>
        <taxon>Salinicola</taxon>
    </lineage>
</organism>
<keyword evidence="12" id="KW-0282">Flagellum</keyword>
<dbReference type="GO" id="GO:0005198">
    <property type="term" value="F:structural molecule activity"/>
    <property type="evidence" value="ECO:0007669"/>
    <property type="project" value="UniProtKB-UniRule"/>
</dbReference>
<dbReference type="InterPro" id="IPR010930">
    <property type="entry name" value="Flg_bb/hook_C_dom"/>
</dbReference>
<comment type="subcellular location">
    <subcellularLocation>
        <location evidence="1 7">Bacterial flagellum</location>
    </subcellularLocation>
    <subcellularLocation>
        <location evidence="2 7">Secreted</location>
    </subcellularLocation>
</comment>
<dbReference type="Pfam" id="PF00460">
    <property type="entry name" value="Flg_bb_rod"/>
    <property type="match status" value="1"/>
</dbReference>
<evidence type="ECO:0000259" key="9">
    <source>
        <dbReference type="Pfam" id="PF06429"/>
    </source>
</evidence>
<protein>
    <recommendedName>
        <fullName evidence="4 7">Flagellar hook-associated protein 1</fullName>
        <shortName evidence="7">HAP1</shortName>
    </recommendedName>
</protein>
<comment type="similarity">
    <text evidence="3 7">Belongs to the flagella basal body rod proteins family.</text>
</comment>
<evidence type="ECO:0000259" key="8">
    <source>
        <dbReference type="Pfam" id="PF00460"/>
    </source>
</evidence>
<proteinExistence type="inferred from homology"/>
<feature type="domain" description="Flagellar hook-associated protein 1 D2-like" evidence="10">
    <location>
        <begin position="331"/>
        <end position="411"/>
    </location>
</feature>
<dbReference type="InterPro" id="IPR001444">
    <property type="entry name" value="Flag_bb_rod_N"/>
</dbReference>
<dbReference type="GO" id="GO:0005576">
    <property type="term" value="C:extracellular region"/>
    <property type="evidence" value="ECO:0007669"/>
    <property type="project" value="UniProtKB-SubCell"/>
</dbReference>
<dbReference type="Pfam" id="PF22638">
    <property type="entry name" value="FlgK_D1"/>
    <property type="match status" value="1"/>
</dbReference>
<dbReference type="GO" id="GO:0009424">
    <property type="term" value="C:bacterial-type flagellum hook"/>
    <property type="evidence" value="ECO:0007669"/>
    <property type="project" value="UniProtKB-UniRule"/>
</dbReference>
<keyword evidence="12" id="KW-0966">Cell projection</keyword>